<dbReference type="Proteomes" id="UP000277582">
    <property type="component" value="Unassembled WGS sequence"/>
</dbReference>
<sequence length="345" mass="37918">MVTEPLEAIIALLLISIILYSIFVYNQKGVENILIKRTLTRSVAGSVAGIYVNYLNSTQNFHDFNDSVSDFLAYIGEKENVSCSAYLRLLFKNGTYFSYQLIRGRSGKTSITENITVALGNISGSPHVYALVNRSFISTVQNVPVGVYVVAYYDDGVPPISLTASVSISDGSSSQLCTLERSFTGGRAIYSCSTSALSKTVSYYIIKVYNINVDEKPYPNIITISIPAKLISYSSAVTIKDTGTDPLGNSYRYVDYYLGEIVNLTGYANWILQNRKGMYCTGYYGNSISTGSSYICPEGNLPLPVFLVQGPINISLNCDHDETCSRQVIFIEPYFSQISVTLTKG</sequence>
<dbReference type="RefSeq" id="WP_125670107.1">
    <property type="nucleotide sequence ID" value="NZ_RCOS01000013.1"/>
</dbReference>
<keyword evidence="1" id="KW-0812">Transmembrane</keyword>
<gene>
    <name evidence="2" type="ORF">D6D85_00685</name>
</gene>
<keyword evidence="1" id="KW-0472">Membrane</keyword>
<reference evidence="2 3" key="1">
    <citation type="submission" date="2018-10" db="EMBL/GenBank/DDBJ databases">
        <title>Co-occurring genomic capacity for anaerobic methane metabolism and dissimilatory sulfite reduction discovered in the Korarchaeota.</title>
        <authorList>
            <person name="Mckay L.J."/>
            <person name="Dlakic M."/>
            <person name="Fields M.W."/>
            <person name="Delmont T.O."/>
            <person name="Eren A.M."/>
            <person name="Jay Z.J."/>
            <person name="Klingelsmith K.B."/>
            <person name="Rusch D.B."/>
            <person name="Inskeep W.P."/>
        </authorList>
    </citation>
    <scope>NUCLEOTIDE SEQUENCE [LARGE SCALE GENOMIC DNA]</scope>
    <source>
        <strain evidence="2 3">MDKW</strain>
    </source>
</reference>
<accession>A0A429GXM9</accession>
<keyword evidence="1" id="KW-1133">Transmembrane helix</keyword>
<protein>
    <submittedName>
        <fullName evidence="2">Uncharacterized protein</fullName>
    </submittedName>
</protein>
<dbReference type="AlphaFoldDB" id="A0A429GXM9"/>
<proteinExistence type="predicted"/>
<evidence type="ECO:0000256" key="1">
    <source>
        <dbReference type="SAM" id="Phobius"/>
    </source>
</evidence>
<organism evidence="2 3">
    <name type="scientific">Candidatus Methanodesulfokora washburnensis</name>
    <dbReference type="NCBI Taxonomy" id="2478471"/>
    <lineage>
        <taxon>Archaea</taxon>
        <taxon>Thermoproteota</taxon>
        <taxon>Candidatus Korarchaeia</taxon>
        <taxon>Candidatus Korarchaeia incertae sedis</taxon>
        <taxon>Candidatus Methanodesulfokora</taxon>
    </lineage>
</organism>
<keyword evidence="3" id="KW-1185">Reference proteome</keyword>
<feature type="transmembrane region" description="Helical" evidence="1">
    <location>
        <begin position="6"/>
        <end position="26"/>
    </location>
</feature>
<comment type="caution">
    <text evidence="2">The sequence shown here is derived from an EMBL/GenBank/DDBJ whole genome shotgun (WGS) entry which is preliminary data.</text>
</comment>
<dbReference type="EMBL" id="RCOS01000013">
    <property type="protein sequence ID" value="RSN78673.1"/>
    <property type="molecule type" value="Genomic_DNA"/>
</dbReference>
<evidence type="ECO:0000313" key="3">
    <source>
        <dbReference type="Proteomes" id="UP000277582"/>
    </source>
</evidence>
<evidence type="ECO:0000313" key="2">
    <source>
        <dbReference type="EMBL" id="RSN78673.1"/>
    </source>
</evidence>
<name>A0A429GXM9_9CREN</name>